<dbReference type="PROSITE" id="PS00196">
    <property type="entry name" value="COPPER_BLUE"/>
    <property type="match status" value="1"/>
</dbReference>
<evidence type="ECO:0000256" key="3">
    <source>
        <dbReference type="ARBA" id="ARBA00023180"/>
    </source>
</evidence>
<evidence type="ECO:0000256" key="4">
    <source>
        <dbReference type="SAM" id="MobiDB-lite"/>
    </source>
</evidence>
<dbReference type="PANTHER" id="PTHR33021:SF235">
    <property type="entry name" value="COPPER ION BINDING _ ELECTRON CARRIER PROTEIN-RELATED"/>
    <property type="match status" value="1"/>
</dbReference>
<accession>A0ABC8S1Q4</accession>
<feature type="compositionally biased region" description="Pro residues" evidence="4">
    <location>
        <begin position="109"/>
        <end position="130"/>
    </location>
</feature>
<dbReference type="PANTHER" id="PTHR33021">
    <property type="entry name" value="BLUE COPPER PROTEIN"/>
    <property type="match status" value="1"/>
</dbReference>
<protein>
    <recommendedName>
        <fullName evidence="5">Phytocyanin domain-containing protein</fullName>
    </recommendedName>
</protein>
<dbReference type="Gene3D" id="2.60.40.420">
    <property type="entry name" value="Cupredoxins - blue copper proteins"/>
    <property type="match status" value="1"/>
</dbReference>
<dbReference type="InterPro" id="IPR008972">
    <property type="entry name" value="Cupredoxin"/>
</dbReference>
<dbReference type="SUPFAM" id="SSF49503">
    <property type="entry name" value="Cupredoxins"/>
    <property type="match status" value="1"/>
</dbReference>
<dbReference type="Proteomes" id="UP001642360">
    <property type="component" value="Unassembled WGS sequence"/>
</dbReference>
<evidence type="ECO:0000256" key="1">
    <source>
        <dbReference type="ARBA" id="ARBA00022723"/>
    </source>
</evidence>
<feature type="region of interest" description="Disordered" evidence="4">
    <location>
        <begin position="105"/>
        <end position="138"/>
    </location>
</feature>
<evidence type="ECO:0000313" key="6">
    <source>
        <dbReference type="EMBL" id="CAK9151072.1"/>
    </source>
</evidence>
<evidence type="ECO:0000259" key="5">
    <source>
        <dbReference type="PROSITE" id="PS51485"/>
    </source>
</evidence>
<dbReference type="Pfam" id="PF02298">
    <property type="entry name" value="Cu_bind_like"/>
    <property type="match status" value="1"/>
</dbReference>
<sequence length="171" mass="18372">MGEVYRVGDSTGWTNIGHVDYKTWSANKNFHVGDSILFQYNNQFHNVVRVTHKNFNACNATTPYANFTTGNDLFTIKKTGHFYFICSLPGHCQEGQKVDIRVVTGQTPTPAPAPSDPSPLPSPPPSPAPSPLAGNVPGPRNSGLALPLTKGLLVSKLGLSLVVLAFCGFAY</sequence>
<organism evidence="6 7">
    <name type="scientific">Ilex paraguariensis</name>
    <name type="common">yerba mate</name>
    <dbReference type="NCBI Taxonomy" id="185542"/>
    <lineage>
        <taxon>Eukaryota</taxon>
        <taxon>Viridiplantae</taxon>
        <taxon>Streptophyta</taxon>
        <taxon>Embryophyta</taxon>
        <taxon>Tracheophyta</taxon>
        <taxon>Spermatophyta</taxon>
        <taxon>Magnoliopsida</taxon>
        <taxon>eudicotyledons</taxon>
        <taxon>Gunneridae</taxon>
        <taxon>Pentapetalae</taxon>
        <taxon>asterids</taxon>
        <taxon>campanulids</taxon>
        <taxon>Aquifoliales</taxon>
        <taxon>Aquifoliaceae</taxon>
        <taxon>Ilex</taxon>
    </lineage>
</organism>
<comment type="caution">
    <text evidence="6">The sequence shown here is derived from an EMBL/GenBank/DDBJ whole genome shotgun (WGS) entry which is preliminary data.</text>
</comment>
<evidence type="ECO:0000313" key="7">
    <source>
        <dbReference type="Proteomes" id="UP001642360"/>
    </source>
</evidence>
<dbReference type="InterPro" id="IPR028871">
    <property type="entry name" value="BlueCu_1_BS"/>
</dbReference>
<feature type="domain" description="Phytocyanin" evidence="5">
    <location>
        <begin position="3"/>
        <end position="104"/>
    </location>
</feature>
<gene>
    <name evidence="6" type="ORF">ILEXP_LOCUS19229</name>
</gene>
<evidence type="ECO:0000256" key="2">
    <source>
        <dbReference type="ARBA" id="ARBA00023008"/>
    </source>
</evidence>
<reference evidence="6 7" key="1">
    <citation type="submission" date="2024-02" db="EMBL/GenBank/DDBJ databases">
        <authorList>
            <person name="Vignale AGUSTIN F."/>
            <person name="Sosa J E."/>
            <person name="Modenutti C."/>
        </authorList>
    </citation>
    <scope>NUCLEOTIDE SEQUENCE [LARGE SCALE GENOMIC DNA]</scope>
</reference>
<dbReference type="FunFam" id="2.60.40.420:FF:000003">
    <property type="entry name" value="Blue copper"/>
    <property type="match status" value="1"/>
</dbReference>
<dbReference type="EMBL" id="CAUOFW020002092">
    <property type="protein sequence ID" value="CAK9151072.1"/>
    <property type="molecule type" value="Genomic_DNA"/>
</dbReference>
<proteinExistence type="predicted"/>
<keyword evidence="1" id="KW-0479">Metal-binding</keyword>
<dbReference type="InterPro" id="IPR039391">
    <property type="entry name" value="Phytocyanin-like"/>
</dbReference>
<keyword evidence="3" id="KW-0325">Glycoprotein</keyword>
<dbReference type="AlphaFoldDB" id="A0ABC8S1Q4"/>
<keyword evidence="7" id="KW-1185">Reference proteome</keyword>
<dbReference type="GO" id="GO:0046872">
    <property type="term" value="F:metal ion binding"/>
    <property type="evidence" value="ECO:0007669"/>
    <property type="project" value="UniProtKB-KW"/>
</dbReference>
<dbReference type="PROSITE" id="PS51485">
    <property type="entry name" value="PHYTOCYANIN"/>
    <property type="match status" value="1"/>
</dbReference>
<name>A0ABC8S1Q4_9AQUA</name>
<keyword evidence="2" id="KW-0186">Copper</keyword>
<dbReference type="InterPro" id="IPR003245">
    <property type="entry name" value="Phytocyanin_dom"/>
</dbReference>